<dbReference type="InterPro" id="IPR012336">
    <property type="entry name" value="Thioredoxin-like_fold"/>
</dbReference>
<evidence type="ECO:0000259" key="1">
    <source>
        <dbReference type="PROSITE" id="PS51352"/>
    </source>
</evidence>
<dbReference type="InterPro" id="IPR036249">
    <property type="entry name" value="Thioredoxin-like_sf"/>
</dbReference>
<dbReference type="GO" id="GO:0007600">
    <property type="term" value="P:sensory perception"/>
    <property type="evidence" value="ECO:0007669"/>
    <property type="project" value="InterPro"/>
</dbReference>
<dbReference type="InterPro" id="IPR017937">
    <property type="entry name" value="Thioredoxin_CS"/>
</dbReference>
<dbReference type="AlphaFoldDB" id="A0A9P1N4W3"/>
<dbReference type="PROSITE" id="PS00194">
    <property type="entry name" value="THIOREDOXIN_1"/>
    <property type="match status" value="1"/>
</dbReference>
<dbReference type="InterPro" id="IPR029519">
    <property type="entry name" value="RdCVF2"/>
</dbReference>
<evidence type="ECO:0000313" key="3">
    <source>
        <dbReference type="Proteomes" id="UP001152747"/>
    </source>
</evidence>
<dbReference type="Gene3D" id="3.40.30.10">
    <property type="entry name" value="Glutaredoxin"/>
    <property type="match status" value="1"/>
</dbReference>
<name>A0A9P1N4W3_9PELO</name>
<dbReference type="InterPro" id="IPR013766">
    <property type="entry name" value="Thioredoxin_domain"/>
</dbReference>
<organism evidence="2 3">
    <name type="scientific">Caenorhabditis angaria</name>
    <dbReference type="NCBI Taxonomy" id="860376"/>
    <lineage>
        <taxon>Eukaryota</taxon>
        <taxon>Metazoa</taxon>
        <taxon>Ecdysozoa</taxon>
        <taxon>Nematoda</taxon>
        <taxon>Chromadorea</taxon>
        <taxon>Rhabditida</taxon>
        <taxon>Rhabditina</taxon>
        <taxon>Rhabditomorpha</taxon>
        <taxon>Rhabditoidea</taxon>
        <taxon>Rhabditidae</taxon>
        <taxon>Peloderinae</taxon>
        <taxon>Caenorhabditis</taxon>
    </lineage>
</organism>
<dbReference type="GO" id="GO:0045494">
    <property type="term" value="P:photoreceptor cell maintenance"/>
    <property type="evidence" value="ECO:0007669"/>
    <property type="project" value="InterPro"/>
</dbReference>
<dbReference type="OrthoDB" id="189920at2759"/>
<comment type="caution">
    <text evidence="2">The sequence shown here is derived from an EMBL/GenBank/DDBJ whole genome shotgun (WGS) entry which is preliminary data.</text>
</comment>
<dbReference type="EMBL" id="CANHGI010000004">
    <property type="protein sequence ID" value="CAI5448076.1"/>
    <property type="molecule type" value="Genomic_DNA"/>
</dbReference>
<evidence type="ECO:0000313" key="2">
    <source>
        <dbReference type="EMBL" id="CAI5448076.1"/>
    </source>
</evidence>
<dbReference type="Proteomes" id="UP001152747">
    <property type="component" value="Unassembled WGS sequence"/>
</dbReference>
<dbReference type="PROSITE" id="PS51352">
    <property type="entry name" value="THIOREDOXIN_2"/>
    <property type="match status" value="1"/>
</dbReference>
<keyword evidence="3" id="KW-1185">Reference proteome</keyword>
<dbReference type="PANTHER" id="PTHR46762">
    <property type="entry name" value="NUCLEOREDOXIN-LIKE PROTEIN 2"/>
    <property type="match status" value="1"/>
</dbReference>
<dbReference type="Pfam" id="PF13905">
    <property type="entry name" value="Thioredoxin_8"/>
    <property type="match status" value="1"/>
</dbReference>
<reference evidence="2" key="1">
    <citation type="submission" date="2022-11" db="EMBL/GenBank/DDBJ databases">
        <authorList>
            <person name="Kikuchi T."/>
        </authorList>
    </citation>
    <scope>NUCLEOTIDE SEQUENCE</scope>
    <source>
        <strain evidence="2">PS1010</strain>
    </source>
</reference>
<proteinExistence type="predicted"/>
<sequence>MAANFFSGTQIRLEDGRMVDAGEHVRGKIVVLYFSASWCAPCRKFTPIMKELYNQINQTNQPIEIILLSRDYMRFQLEEYLEKHGVTWAVCPLRDPLIEKCMDTYGVENLPDCRVVNEWGESIDNEGRKNVMKFTHQFHQLFTLWRNPMIKA</sequence>
<feature type="domain" description="Thioredoxin" evidence="1">
    <location>
        <begin position="1"/>
        <end position="143"/>
    </location>
</feature>
<protein>
    <recommendedName>
        <fullName evidence="1">Thioredoxin domain-containing protein</fullName>
    </recommendedName>
</protein>
<gene>
    <name evidence="2" type="ORF">CAMP_LOCUS10713</name>
</gene>
<dbReference type="SUPFAM" id="SSF52833">
    <property type="entry name" value="Thioredoxin-like"/>
    <property type="match status" value="1"/>
</dbReference>
<accession>A0A9P1N4W3</accession>
<dbReference type="PANTHER" id="PTHR46762:SF1">
    <property type="entry name" value="NUCLEOREDOXIN-LIKE PROTEIN 2"/>
    <property type="match status" value="1"/>
</dbReference>